<sequence length="164" mass="18615">MELQQEEWKYGGFWRRFLAYVLDTFIISIPLGIIYLLYCSMIIINSRKNAPQESSVFAIITNGEVNMLTNTSYVLLLIGFVISVIYFTVLHASKLQATVGKLAFGLIVVDESGNRITLGRSLGRYFAAILSTILYIGYIIAVFTKRKQAFHDIIARTYVIKRPC</sequence>
<evidence type="ECO:0000256" key="3">
    <source>
        <dbReference type="ARBA" id="ARBA00022692"/>
    </source>
</evidence>
<dbReference type="RefSeq" id="WP_066264945.1">
    <property type="nucleotide sequence ID" value="NZ_JARMAB010000021.1"/>
</dbReference>
<evidence type="ECO:0000256" key="6">
    <source>
        <dbReference type="SAM" id="Phobius"/>
    </source>
</evidence>
<keyword evidence="3 6" id="KW-0812">Transmembrane</keyword>
<proteinExistence type="predicted"/>
<dbReference type="Pfam" id="PF06271">
    <property type="entry name" value="RDD"/>
    <property type="match status" value="1"/>
</dbReference>
<evidence type="ECO:0000259" key="7">
    <source>
        <dbReference type="Pfam" id="PF06271"/>
    </source>
</evidence>
<feature type="transmembrane region" description="Helical" evidence="6">
    <location>
        <begin position="17"/>
        <end position="38"/>
    </location>
</feature>
<evidence type="ECO:0000313" key="8">
    <source>
        <dbReference type="EMBL" id="MED1204262.1"/>
    </source>
</evidence>
<organism evidence="8 9">
    <name type="scientific">Heyndrickxia acidicola</name>
    <dbReference type="NCBI Taxonomy" id="209389"/>
    <lineage>
        <taxon>Bacteria</taxon>
        <taxon>Bacillati</taxon>
        <taxon>Bacillota</taxon>
        <taxon>Bacilli</taxon>
        <taxon>Bacillales</taxon>
        <taxon>Bacillaceae</taxon>
        <taxon>Heyndrickxia</taxon>
    </lineage>
</organism>
<dbReference type="Proteomes" id="UP001341444">
    <property type="component" value="Unassembled WGS sequence"/>
</dbReference>
<dbReference type="EMBL" id="JARMAB010000021">
    <property type="protein sequence ID" value="MED1204262.1"/>
    <property type="molecule type" value="Genomic_DNA"/>
</dbReference>
<keyword evidence="4 6" id="KW-1133">Transmembrane helix</keyword>
<reference evidence="8 9" key="1">
    <citation type="submission" date="2023-03" db="EMBL/GenBank/DDBJ databases">
        <title>Bacillus Genome Sequencing.</title>
        <authorList>
            <person name="Dunlap C."/>
        </authorList>
    </citation>
    <scope>NUCLEOTIDE SEQUENCE [LARGE SCALE GENOMIC DNA]</scope>
    <source>
        <strain evidence="8 9">B-23453</strain>
    </source>
</reference>
<evidence type="ECO:0000256" key="2">
    <source>
        <dbReference type="ARBA" id="ARBA00022475"/>
    </source>
</evidence>
<dbReference type="PANTHER" id="PTHR36115:SF9">
    <property type="entry name" value="LMO1584 PROTEIN"/>
    <property type="match status" value="1"/>
</dbReference>
<name>A0ABU6MIN8_9BACI</name>
<evidence type="ECO:0000256" key="4">
    <source>
        <dbReference type="ARBA" id="ARBA00022989"/>
    </source>
</evidence>
<dbReference type="InterPro" id="IPR010432">
    <property type="entry name" value="RDD"/>
</dbReference>
<evidence type="ECO:0000256" key="1">
    <source>
        <dbReference type="ARBA" id="ARBA00004651"/>
    </source>
</evidence>
<comment type="caution">
    <text evidence="8">The sequence shown here is derived from an EMBL/GenBank/DDBJ whole genome shotgun (WGS) entry which is preliminary data.</text>
</comment>
<dbReference type="PANTHER" id="PTHR36115">
    <property type="entry name" value="PROLINE-RICH ANTIGEN HOMOLOG-RELATED"/>
    <property type="match status" value="1"/>
</dbReference>
<feature type="domain" description="RDD" evidence="7">
    <location>
        <begin position="10"/>
        <end position="155"/>
    </location>
</feature>
<keyword evidence="5 6" id="KW-0472">Membrane</keyword>
<keyword evidence="2" id="KW-1003">Cell membrane</keyword>
<gene>
    <name evidence="8" type="ORF">P4T90_14535</name>
</gene>
<dbReference type="InterPro" id="IPR051791">
    <property type="entry name" value="Pra-immunoreactive"/>
</dbReference>
<comment type="subcellular location">
    <subcellularLocation>
        <location evidence="1">Cell membrane</location>
        <topology evidence="1">Multi-pass membrane protein</topology>
    </subcellularLocation>
</comment>
<evidence type="ECO:0000256" key="5">
    <source>
        <dbReference type="ARBA" id="ARBA00023136"/>
    </source>
</evidence>
<feature type="transmembrane region" description="Helical" evidence="6">
    <location>
        <begin position="73"/>
        <end position="92"/>
    </location>
</feature>
<feature type="transmembrane region" description="Helical" evidence="6">
    <location>
        <begin position="125"/>
        <end position="144"/>
    </location>
</feature>
<protein>
    <submittedName>
        <fullName evidence="8">RDD family protein</fullName>
    </submittedName>
</protein>
<accession>A0ABU6MIN8</accession>
<keyword evidence="9" id="KW-1185">Reference proteome</keyword>
<evidence type="ECO:0000313" key="9">
    <source>
        <dbReference type="Proteomes" id="UP001341444"/>
    </source>
</evidence>